<reference evidence="2" key="1">
    <citation type="submission" date="2020-07" db="EMBL/GenBank/DDBJ databases">
        <title>Multicomponent nature underlies the extraordinary mechanical properties of spider dragline silk.</title>
        <authorList>
            <person name="Kono N."/>
            <person name="Nakamura H."/>
            <person name="Mori M."/>
            <person name="Yoshida Y."/>
            <person name="Ohtoshi R."/>
            <person name="Malay A.D."/>
            <person name="Moran D.A.P."/>
            <person name="Tomita M."/>
            <person name="Numata K."/>
            <person name="Arakawa K."/>
        </authorList>
    </citation>
    <scope>NUCLEOTIDE SEQUENCE</scope>
</reference>
<keyword evidence="3" id="KW-1185">Reference proteome</keyword>
<accession>A0A8X6EZA1</accession>
<evidence type="ECO:0000256" key="1">
    <source>
        <dbReference type="SAM" id="Coils"/>
    </source>
</evidence>
<evidence type="ECO:0000313" key="2">
    <source>
        <dbReference type="EMBL" id="GFQ65126.1"/>
    </source>
</evidence>
<protein>
    <submittedName>
        <fullName evidence="2">Uncharacterized protein</fullName>
    </submittedName>
</protein>
<keyword evidence="1" id="KW-0175">Coiled coil</keyword>
<dbReference type="Proteomes" id="UP000887116">
    <property type="component" value="Unassembled WGS sequence"/>
</dbReference>
<gene>
    <name evidence="2" type="ORF">TNCT_362511</name>
</gene>
<evidence type="ECO:0000313" key="3">
    <source>
        <dbReference type="Proteomes" id="UP000887116"/>
    </source>
</evidence>
<dbReference type="AlphaFoldDB" id="A0A8X6EZA1"/>
<sequence>MLKTKGRNKSEEEIECLKKLNHSLKQENNKLKQENKTVCNKVEELEVKLGKKEVPVCKDISFIVVSEELTIKNEEIAHLISGDKVSLIIWRKSFKRFLFTYDPAYEAEDSCYGQNGQLQYPPTSVGAAVTPNCNHPIKCNRASDRPVGLSEKRCSRRRSTPYDAVRNLVVPLVPSFRHELLFPSKELKTDFFVSGLLCRLFGCFLDFLQSFAVDIDSS</sequence>
<feature type="coiled-coil region" evidence="1">
    <location>
        <begin position="7"/>
        <end position="48"/>
    </location>
</feature>
<proteinExistence type="predicted"/>
<name>A0A8X6EZA1_TRICU</name>
<organism evidence="2 3">
    <name type="scientific">Trichonephila clavata</name>
    <name type="common">Joro spider</name>
    <name type="synonym">Nephila clavata</name>
    <dbReference type="NCBI Taxonomy" id="2740835"/>
    <lineage>
        <taxon>Eukaryota</taxon>
        <taxon>Metazoa</taxon>
        <taxon>Ecdysozoa</taxon>
        <taxon>Arthropoda</taxon>
        <taxon>Chelicerata</taxon>
        <taxon>Arachnida</taxon>
        <taxon>Araneae</taxon>
        <taxon>Araneomorphae</taxon>
        <taxon>Entelegynae</taxon>
        <taxon>Araneoidea</taxon>
        <taxon>Nephilidae</taxon>
        <taxon>Trichonephila</taxon>
    </lineage>
</organism>
<dbReference type="EMBL" id="BMAO01030009">
    <property type="protein sequence ID" value="GFQ65126.1"/>
    <property type="molecule type" value="Genomic_DNA"/>
</dbReference>
<comment type="caution">
    <text evidence="2">The sequence shown here is derived from an EMBL/GenBank/DDBJ whole genome shotgun (WGS) entry which is preliminary data.</text>
</comment>